<accession>A0ACC2N2B9</accession>
<comment type="caution">
    <text evidence="1">The sequence shown here is derived from an EMBL/GenBank/DDBJ whole genome shotgun (WGS) entry which is preliminary data.</text>
</comment>
<organism evidence="1 2">
    <name type="scientific">Eretmocerus hayati</name>
    <dbReference type="NCBI Taxonomy" id="131215"/>
    <lineage>
        <taxon>Eukaryota</taxon>
        <taxon>Metazoa</taxon>
        <taxon>Ecdysozoa</taxon>
        <taxon>Arthropoda</taxon>
        <taxon>Hexapoda</taxon>
        <taxon>Insecta</taxon>
        <taxon>Pterygota</taxon>
        <taxon>Neoptera</taxon>
        <taxon>Endopterygota</taxon>
        <taxon>Hymenoptera</taxon>
        <taxon>Apocrita</taxon>
        <taxon>Proctotrupomorpha</taxon>
        <taxon>Chalcidoidea</taxon>
        <taxon>Aphelinidae</taxon>
        <taxon>Aphelininae</taxon>
        <taxon>Eretmocerus</taxon>
    </lineage>
</organism>
<proteinExistence type="predicted"/>
<gene>
    <name evidence="1" type="ORF">QAD02_006555</name>
</gene>
<name>A0ACC2N2B9_9HYME</name>
<keyword evidence="2" id="KW-1185">Reference proteome</keyword>
<sequence>MSMIVRCASLVLILQIGFSNAEIKDKGWWKRSIIYEIVPQSYKDSNNDGYGDFKGIQQKLEYIKDLGIDTILLRPIYPKSGDQQDDVTYYTDIHPKFGGMNDFENLIKDAKNRSMKVILDFIPNHMSTDSIWFQASMNKTPPKFADYFIWHNGTGEGGSKGEKGKEPNNWKAVGTKESAWIYNETREQWYLSQFGGNQADLNYKSKEVLEDIDDALRFWLNKGVDGFRMDKISYIYENDDLKNENEKKEKPEHYDDYEHTRTMDDPRNHDLVARWRNLLDDWADQKNETEKILLIDANITQAVTFYNNGSNIPINYNLTLLDSNSNPEDFKKAIENWNKEVPHGHVANWITGDYNHHRIASRFHDRDIVDKPRSDQITMLTMILPGIAFTYYGEEIGMIDKMDNCRSVFQWTAEENAGFCSGSCSLNTSFAPSDDFKNINVAVEMKHNNSFLSHYQELVKLRHSSEILENGTLSVHSSANKTLVVVRQLKDKSIVLVMNFENKNQTINVGTWIKDVSEVTVLMASKTYEGNLVPKTKLDPSKIELQIRGALLLLTKSSGALTMASSVLLIGCSLLSVFRVFNF</sequence>
<evidence type="ECO:0000313" key="1">
    <source>
        <dbReference type="EMBL" id="KAJ8664893.1"/>
    </source>
</evidence>
<protein>
    <submittedName>
        <fullName evidence="1">Uncharacterized protein</fullName>
    </submittedName>
</protein>
<reference evidence="1" key="1">
    <citation type="submission" date="2023-04" db="EMBL/GenBank/DDBJ databases">
        <title>A chromosome-level genome assembly of the parasitoid wasp Eretmocerus hayati.</title>
        <authorList>
            <person name="Zhong Y."/>
            <person name="Liu S."/>
            <person name="Liu Y."/>
        </authorList>
    </citation>
    <scope>NUCLEOTIDE SEQUENCE</scope>
    <source>
        <strain evidence="1">ZJU_SS_LIU_2023</strain>
    </source>
</reference>
<dbReference type="EMBL" id="CM056744">
    <property type="protein sequence ID" value="KAJ8664893.1"/>
    <property type="molecule type" value="Genomic_DNA"/>
</dbReference>
<evidence type="ECO:0000313" key="2">
    <source>
        <dbReference type="Proteomes" id="UP001239111"/>
    </source>
</evidence>
<dbReference type="Proteomes" id="UP001239111">
    <property type="component" value="Chromosome 4"/>
</dbReference>